<dbReference type="PANTHER" id="PTHR42085:SF8">
    <property type="entry name" value="F-BOX DOMAIN-CONTAINING PROTEIN"/>
    <property type="match status" value="1"/>
</dbReference>
<dbReference type="GeneID" id="92088025"/>
<dbReference type="Proteomes" id="UP001480595">
    <property type="component" value="Unassembled WGS sequence"/>
</dbReference>
<accession>A0ABR1W138</accession>
<evidence type="ECO:0000256" key="1">
    <source>
        <dbReference type="SAM" id="MobiDB-lite"/>
    </source>
</evidence>
<keyword evidence="3" id="KW-1185">Reference proteome</keyword>
<feature type="compositionally biased region" description="Acidic residues" evidence="1">
    <location>
        <begin position="1"/>
        <end position="21"/>
    </location>
</feature>
<dbReference type="EMBL" id="JAQQWL010000004">
    <property type="protein sequence ID" value="KAK8076281.1"/>
    <property type="molecule type" value="Genomic_DNA"/>
</dbReference>
<gene>
    <name evidence="2" type="ORF">PG994_003553</name>
</gene>
<evidence type="ECO:0000313" key="2">
    <source>
        <dbReference type="EMBL" id="KAK8076281.1"/>
    </source>
</evidence>
<feature type="region of interest" description="Disordered" evidence="1">
    <location>
        <begin position="1"/>
        <end position="45"/>
    </location>
</feature>
<dbReference type="PANTHER" id="PTHR42085">
    <property type="entry name" value="F-BOX DOMAIN-CONTAINING PROTEIN"/>
    <property type="match status" value="1"/>
</dbReference>
<feature type="compositionally biased region" description="Basic residues" evidence="1">
    <location>
        <begin position="26"/>
        <end position="40"/>
    </location>
</feature>
<comment type="caution">
    <text evidence="2">The sequence shown here is derived from an EMBL/GenBank/DDBJ whole genome shotgun (WGS) entry which is preliminary data.</text>
</comment>
<dbReference type="InterPro" id="IPR038883">
    <property type="entry name" value="AN11006-like"/>
</dbReference>
<reference evidence="2 3" key="1">
    <citation type="submission" date="2023-01" db="EMBL/GenBank/DDBJ databases">
        <title>Analysis of 21 Apiospora genomes using comparative genomics revels a genus with tremendous synthesis potential of carbohydrate active enzymes and secondary metabolites.</title>
        <authorList>
            <person name="Sorensen T."/>
        </authorList>
    </citation>
    <scope>NUCLEOTIDE SEQUENCE [LARGE SCALE GENOMIC DNA]</scope>
    <source>
        <strain evidence="2 3">CBS 135458</strain>
    </source>
</reference>
<organism evidence="2 3">
    <name type="scientific">Apiospora phragmitis</name>
    <dbReference type="NCBI Taxonomy" id="2905665"/>
    <lineage>
        <taxon>Eukaryota</taxon>
        <taxon>Fungi</taxon>
        <taxon>Dikarya</taxon>
        <taxon>Ascomycota</taxon>
        <taxon>Pezizomycotina</taxon>
        <taxon>Sordariomycetes</taxon>
        <taxon>Xylariomycetidae</taxon>
        <taxon>Amphisphaeriales</taxon>
        <taxon>Apiosporaceae</taxon>
        <taxon>Apiospora</taxon>
    </lineage>
</organism>
<name>A0ABR1W138_9PEZI</name>
<protein>
    <submittedName>
        <fullName evidence="2">Uncharacterized protein</fullName>
    </submittedName>
</protein>
<proteinExistence type="predicted"/>
<sequence>MLFDIENEEQEGTDMDDDDDGEFGKPHKKRKRTTRPKKQQKPFPFQSLPAELRNTIYALVLTDPRGGSLRTETTTATTGSRRPCLATCKAIHAEAAPMLYGQRFVARDGFALMAFLMQLSPASVARLRRVALHDWIHTRSRSGVNLPAVALLRDAAPGLERLEILTPLVERFFSYHGYYRDERRAVAPVVGLARMVYRNCHPLLYAVLQARGGFDAVLDVVGLAGDDWEALAYGRRGPHFGSLMPPMENLDLEVRRYKDLYAEELRRLMMGSS</sequence>
<evidence type="ECO:0000313" key="3">
    <source>
        <dbReference type="Proteomes" id="UP001480595"/>
    </source>
</evidence>
<dbReference type="RefSeq" id="XP_066719240.1">
    <property type="nucleotide sequence ID" value="XM_066854962.1"/>
</dbReference>